<gene>
    <name evidence="9" type="ORF">Malapachy_1686</name>
</gene>
<dbReference type="GO" id="GO:0030942">
    <property type="term" value="F:endoplasmic reticulum signal peptide binding"/>
    <property type="evidence" value="ECO:0007669"/>
    <property type="project" value="UniProtKB-UniRule"/>
</dbReference>
<keyword evidence="5 7" id="KW-0733">Signal recognition particle</keyword>
<dbReference type="InterPro" id="IPR003210">
    <property type="entry name" value="Signal_recog_particle_SRP14"/>
</dbReference>
<dbReference type="AlphaFoldDB" id="A0A0M8MIF6"/>
<keyword evidence="6 7" id="KW-0687">Ribonucleoprotein</keyword>
<dbReference type="EMBL" id="LGAV01000007">
    <property type="protein sequence ID" value="KOS13106.1"/>
    <property type="molecule type" value="Genomic_DNA"/>
</dbReference>
<dbReference type="GeneID" id="28728063"/>
<dbReference type="OrthoDB" id="19209at2759"/>
<evidence type="ECO:0000256" key="8">
    <source>
        <dbReference type="SAM" id="MobiDB-lite"/>
    </source>
</evidence>
<dbReference type="Gene3D" id="3.30.720.10">
    <property type="entry name" value="Signal recognition particle alu RNA binding heterodimer, srp9/1"/>
    <property type="match status" value="1"/>
</dbReference>
<name>A0A0M8MIF6_9BASI</name>
<comment type="subcellular location">
    <subcellularLocation>
        <location evidence="1 7">Cytoplasm</location>
    </subcellularLocation>
</comment>
<evidence type="ECO:0000256" key="5">
    <source>
        <dbReference type="ARBA" id="ARBA00023135"/>
    </source>
</evidence>
<dbReference type="PANTHER" id="PTHR12013">
    <property type="entry name" value="SIGNAL RECOGNITION PARTICLE 14 KD PROTEIN"/>
    <property type="match status" value="1"/>
</dbReference>
<dbReference type="InterPro" id="IPR009018">
    <property type="entry name" value="Signal_recog_particle_SRP9/14"/>
</dbReference>
<comment type="similarity">
    <text evidence="2 7">Belongs to the SRP14 family.</text>
</comment>
<comment type="caution">
    <text evidence="9">The sequence shown here is derived from an EMBL/GenBank/DDBJ whole genome shotgun (WGS) entry which is preliminary data.</text>
</comment>
<dbReference type="GO" id="GO:0008312">
    <property type="term" value="F:7S RNA binding"/>
    <property type="evidence" value="ECO:0007669"/>
    <property type="project" value="UniProtKB-UniRule"/>
</dbReference>
<accession>A0A0M8MIF6</accession>
<organism evidence="9 10">
    <name type="scientific">Malassezia pachydermatis</name>
    <dbReference type="NCBI Taxonomy" id="77020"/>
    <lineage>
        <taxon>Eukaryota</taxon>
        <taxon>Fungi</taxon>
        <taxon>Dikarya</taxon>
        <taxon>Basidiomycota</taxon>
        <taxon>Ustilaginomycotina</taxon>
        <taxon>Malasseziomycetes</taxon>
        <taxon>Malasseziales</taxon>
        <taxon>Malasseziaceae</taxon>
        <taxon>Malassezia</taxon>
    </lineage>
</organism>
<evidence type="ECO:0000256" key="1">
    <source>
        <dbReference type="ARBA" id="ARBA00004496"/>
    </source>
</evidence>
<dbReference type="Proteomes" id="UP000037751">
    <property type="component" value="Unassembled WGS sequence"/>
</dbReference>
<evidence type="ECO:0000313" key="10">
    <source>
        <dbReference type="Proteomes" id="UP000037751"/>
    </source>
</evidence>
<proteinExistence type="inferred from homology"/>
<comment type="subunit">
    <text evidence="7">Component of a fungal signal recognition particle (SRP) complex that consists of a 7SL RNA molecule (scR1) and at least six protein subunits: SRP72, SRP68, SRP54, SEC65, SRP21 and SRP14.</text>
</comment>
<feature type="compositionally biased region" description="Basic residues" evidence="8">
    <location>
        <begin position="122"/>
        <end position="133"/>
    </location>
</feature>
<evidence type="ECO:0000256" key="4">
    <source>
        <dbReference type="ARBA" id="ARBA00022884"/>
    </source>
</evidence>
<protein>
    <recommendedName>
        <fullName evidence="7">Signal recognition particle subunit SRP14</fullName>
    </recommendedName>
    <alternativeName>
        <fullName evidence="7">Signal recognition particle 14 kDa protein</fullName>
    </alternativeName>
</protein>
<evidence type="ECO:0000256" key="7">
    <source>
        <dbReference type="RuleBase" id="RU368100"/>
    </source>
</evidence>
<keyword evidence="10" id="KW-1185">Reference proteome</keyword>
<evidence type="ECO:0000256" key="2">
    <source>
        <dbReference type="ARBA" id="ARBA00010349"/>
    </source>
</evidence>
<dbReference type="GO" id="GO:0005786">
    <property type="term" value="C:signal recognition particle, endoplasmic reticulum targeting"/>
    <property type="evidence" value="ECO:0007669"/>
    <property type="project" value="UniProtKB-UniRule"/>
</dbReference>
<evidence type="ECO:0000256" key="6">
    <source>
        <dbReference type="ARBA" id="ARBA00023274"/>
    </source>
</evidence>
<keyword evidence="4 7" id="KW-0694">RNA-binding</keyword>
<dbReference type="SUPFAM" id="SSF54762">
    <property type="entry name" value="Signal recognition particle alu RNA binding heterodimer, SRP9/14"/>
    <property type="match status" value="1"/>
</dbReference>
<evidence type="ECO:0000256" key="3">
    <source>
        <dbReference type="ARBA" id="ARBA00022490"/>
    </source>
</evidence>
<feature type="region of interest" description="Disordered" evidence="8">
    <location>
        <begin position="111"/>
        <end position="133"/>
    </location>
</feature>
<dbReference type="RefSeq" id="XP_017990738.1">
    <property type="nucleotide sequence ID" value="XM_018136188.1"/>
</dbReference>
<dbReference type="Pfam" id="PF02290">
    <property type="entry name" value="SRP14"/>
    <property type="match status" value="1"/>
</dbReference>
<evidence type="ECO:0000313" key="9">
    <source>
        <dbReference type="EMBL" id="KOS13106.1"/>
    </source>
</evidence>
<keyword evidence="3 7" id="KW-0963">Cytoplasm</keyword>
<reference evidence="9 10" key="1">
    <citation type="submission" date="2015-07" db="EMBL/GenBank/DDBJ databases">
        <title>Draft Genome Sequence of Malassezia furfur CBS1878 and Malassezia pachydermatis CBS1879.</title>
        <authorList>
            <person name="Triana S."/>
            <person name="Ohm R."/>
            <person name="Gonzalez A."/>
            <person name="DeCock H."/>
            <person name="Restrepo S."/>
            <person name="Celis A."/>
        </authorList>
    </citation>
    <scope>NUCLEOTIDE SEQUENCE [LARGE SCALE GENOMIC DNA]</scope>
    <source>
        <strain evidence="9 10">CBS 1879</strain>
    </source>
</reference>
<dbReference type="GO" id="GO:0006614">
    <property type="term" value="P:SRP-dependent cotranslational protein targeting to membrane"/>
    <property type="evidence" value="ECO:0007669"/>
    <property type="project" value="UniProtKB-UniRule"/>
</dbReference>
<dbReference type="STRING" id="77020.A0A0M8MIF6"/>
<dbReference type="VEuPathDB" id="FungiDB:Malapachy_1686"/>
<sequence length="154" mass="17222">MRVETDVFLTRLEKLFESAKEKNSVYITTKPCGEKEGTQSSVLFRVSDGRSVGRTRFSTIVAPSQILAFQESYLTMLRSNLAGMLKKRDKAKERRVDKLLVASRKKIEENGGKVKIGGSKRGAGRRKRMRAVKRAQKVRAARANAQQNATSTST</sequence>
<comment type="function">
    <text evidence="7">Component of the signal recognition particle (SRP) complex, a ribonucleoprotein complex that mediates the cotranslational targeting of secretory and membrane proteins to the endoplasmic reticulum (ER).</text>
</comment>